<dbReference type="NCBIfam" id="TIGR00527">
    <property type="entry name" value="gcvH"/>
    <property type="match status" value="1"/>
</dbReference>
<dbReference type="eggNOG" id="COG0509">
    <property type="taxonomic scope" value="Bacteria"/>
</dbReference>
<keyword evidence="2 3" id="KW-0450">Lipoyl</keyword>
<comment type="similarity">
    <text evidence="1 3">Belongs to the GcvH family.</text>
</comment>
<dbReference type="InterPro" id="IPR017453">
    <property type="entry name" value="GCV_H_sub"/>
</dbReference>
<evidence type="ECO:0000256" key="1">
    <source>
        <dbReference type="ARBA" id="ARBA00009249"/>
    </source>
</evidence>
<evidence type="ECO:0000256" key="2">
    <source>
        <dbReference type="ARBA" id="ARBA00022823"/>
    </source>
</evidence>
<dbReference type="GO" id="GO:0005960">
    <property type="term" value="C:glycine cleavage complex"/>
    <property type="evidence" value="ECO:0007669"/>
    <property type="project" value="InterPro"/>
</dbReference>
<dbReference type="PANTHER" id="PTHR11715:SF3">
    <property type="entry name" value="GLYCINE CLEAVAGE SYSTEM H PROTEIN-RELATED"/>
    <property type="match status" value="1"/>
</dbReference>
<keyword evidence="7" id="KW-1185">Reference proteome</keyword>
<protein>
    <recommendedName>
        <fullName evidence="3">Glycine cleavage system H protein</fullName>
    </recommendedName>
</protein>
<accession>T2GC53</accession>
<dbReference type="EMBL" id="CP006585">
    <property type="protein sequence ID" value="AGW13754.1"/>
    <property type="molecule type" value="Genomic_DNA"/>
</dbReference>
<evidence type="ECO:0000259" key="5">
    <source>
        <dbReference type="PROSITE" id="PS50968"/>
    </source>
</evidence>
<comment type="function">
    <text evidence="3">The glycine cleavage system catalyzes the degradation of glycine. The H protein shuttles the methylamine group of glycine from the P protein to the T protein.</text>
</comment>
<feature type="domain" description="Lipoyl-binding" evidence="5">
    <location>
        <begin position="21"/>
        <end position="103"/>
    </location>
</feature>
<dbReference type="PROSITE" id="PS50968">
    <property type="entry name" value="BIOTINYL_LIPOYL"/>
    <property type="match status" value="1"/>
</dbReference>
<dbReference type="GO" id="GO:0019464">
    <property type="term" value="P:glycine decarboxylation via glycine cleavage system"/>
    <property type="evidence" value="ECO:0007669"/>
    <property type="project" value="UniProtKB-UniRule"/>
</dbReference>
<dbReference type="InterPro" id="IPR033753">
    <property type="entry name" value="GCV_H/Fam206"/>
</dbReference>
<dbReference type="HAMAP" id="MF_00272">
    <property type="entry name" value="GcvH"/>
    <property type="match status" value="1"/>
</dbReference>
<dbReference type="InterPro" id="IPR011053">
    <property type="entry name" value="Single_hybrid_motif"/>
</dbReference>
<dbReference type="SUPFAM" id="SSF51230">
    <property type="entry name" value="Single hybrid motif"/>
    <property type="match status" value="1"/>
</dbReference>
<evidence type="ECO:0000313" key="6">
    <source>
        <dbReference type="EMBL" id="AGW13754.1"/>
    </source>
</evidence>
<evidence type="ECO:0000256" key="3">
    <source>
        <dbReference type="HAMAP-Rule" id="MF_00272"/>
    </source>
</evidence>
<name>T2GC53_MEGG1</name>
<dbReference type="PANTHER" id="PTHR11715">
    <property type="entry name" value="GLYCINE CLEAVAGE SYSTEM H PROTEIN"/>
    <property type="match status" value="1"/>
</dbReference>
<sequence>MIPDDLLYTKTHEWIRMEDDEAVVGITQFAQSQLGDLTFVELPKVGDTVTAGEEMGSVESVKAASEIYSPVDGEVIAVNEELVDTPEVINEDPYGEGWMVRVRVTGGQPSDGLLTPEEYADLLEE</sequence>
<reference evidence="6 7" key="1">
    <citation type="journal article" date="2013" name="J. Bacteriol.">
        <title>Roles of HynAB and Ech, the only two hydrogenases found in the model sulfate reducer Desulfovibrio gigas.</title>
        <authorList>
            <person name="Morais-Silva F.O."/>
            <person name="Santos C.I."/>
            <person name="Rodrigues R."/>
            <person name="Pereira I.A."/>
            <person name="Rodrigues-Pousada C."/>
        </authorList>
    </citation>
    <scope>NUCLEOTIDE SEQUENCE [LARGE SCALE GENOMIC DNA]</scope>
    <source>
        <strain evidence="7">ATCC 19364 / DSM 1382 / NCIMB 9332 / VKM B-1759</strain>
    </source>
</reference>
<proteinExistence type="inferred from homology"/>
<dbReference type="STRING" id="1121448.DGI_1978"/>
<dbReference type="CDD" id="cd06848">
    <property type="entry name" value="GCS_H"/>
    <property type="match status" value="1"/>
</dbReference>
<comment type="subunit">
    <text evidence="3">The glycine cleavage system is composed of four proteins: P, T, L and H.</text>
</comment>
<feature type="modified residue" description="N6-lipoyllysine" evidence="3 4">
    <location>
        <position position="62"/>
    </location>
</feature>
<dbReference type="PATRIC" id="fig|1121448.10.peg.1935"/>
<dbReference type="GO" id="GO:0005829">
    <property type="term" value="C:cytosol"/>
    <property type="evidence" value="ECO:0007669"/>
    <property type="project" value="TreeGrafter"/>
</dbReference>
<dbReference type="InterPro" id="IPR003016">
    <property type="entry name" value="2-oxoA_DH_lipoyl-BS"/>
</dbReference>
<dbReference type="PROSITE" id="PS00189">
    <property type="entry name" value="LIPOYL"/>
    <property type="match status" value="1"/>
</dbReference>
<comment type="cofactor">
    <cofactor evidence="3">
        <name>(R)-lipoate</name>
        <dbReference type="ChEBI" id="CHEBI:83088"/>
    </cofactor>
    <text evidence="3">Binds 1 lipoyl cofactor covalently.</text>
</comment>
<organism evidence="6 7">
    <name type="scientific">Megalodesulfovibrio gigas (strain ATCC 19364 / DSM 1382 / NCIMB 9332 / VKM B-1759)</name>
    <name type="common">Desulfovibrio gigas</name>
    <dbReference type="NCBI Taxonomy" id="1121448"/>
    <lineage>
        <taxon>Bacteria</taxon>
        <taxon>Pseudomonadati</taxon>
        <taxon>Thermodesulfobacteriota</taxon>
        <taxon>Desulfovibrionia</taxon>
        <taxon>Desulfovibrionales</taxon>
        <taxon>Desulfovibrionaceae</taxon>
        <taxon>Megalodesulfovibrio</taxon>
    </lineage>
</organism>
<reference evidence="7" key="2">
    <citation type="submission" date="2013-07" db="EMBL/GenBank/DDBJ databases">
        <authorList>
            <person name="Morais-Silva F.O."/>
            <person name="Rezende A.M."/>
            <person name="Pimentel C."/>
            <person name="Resende D.M."/>
            <person name="Santos C.I."/>
            <person name="Clemente C."/>
            <person name="de Oliveira L.M."/>
            <person name="da Silva S.M."/>
            <person name="Costa D.A."/>
            <person name="Varela-Raposo A."/>
            <person name="Horacio E.C.A."/>
            <person name="Matos M."/>
            <person name="Flores O."/>
            <person name="Ruiz J.C."/>
            <person name="Rodrigues-Pousada C."/>
        </authorList>
    </citation>
    <scope>NUCLEOTIDE SEQUENCE [LARGE SCALE GENOMIC DNA]</scope>
    <source>
        <strain evidence="7">ATCC 19364 / DSM 1382 / NCIMB 9332 / VKM B-1759</strain>
    </source>
</reference>
<evidence type="ECO:0000256" key="4">
    <source>
        <dbReference type="PIRSR" id="PIRSR617453-50"/>
    </source>
</evidence>
<dbReference type="HOGENOM" id="CLU_097408_2_2_7"/>
<dbReference type="InterPro" id="IPR002930">
    <property type="entry name" value="GCV_H"/>
</dbReference>
<dbReference type="GO" id="GO:0009249">
    <property type="term" value="P:protein lipoylation"/>
    <property type="evidence" value="ECO:0007669"/>
    <property type="project" value="TreeGrafter"/>
</dbReference>
<dbReference type="NCBIfam" id="NF002270">
    <property type="entry name" value="PRK01202.1"/>
    <property type="match status" value="1"/>
</dbReference>
<dbReference type="InterPro" id="IPR000089">
    <property type="entry name" value="Biotin_lipoyl"/>
</dbReference>
<dbReference type="Proteomes" id="UP000016587">
    <property type="component" value="Chromosome"/>
</dbReference>
<gene>
    <name evidence="3" type="primary">gcvH</name>
    <name evidence="6" type="ORF">DGI_1978</name>
</gene>
<dbReference type="RefSeq" id="WP_021760651.1">
    <property type="nucleotide sequence ID" value="NC_022444.1"/>
</dbReference>
<dbReference type="AlphaFoldDB" id="T2GC53"/>
<evidence type="ECO:0000313" key="7">
    <source>
        <dbReference type="Proteomes" id="UP000016587"/>
    </source>
</evidence>
<dbReference type="KEGG" id="dgg:DGI_1978"/>
<dbReference type="Gene3D" id="2.40.50.100">
    <property type="match status" value="1"/>
</dbReference>
<dbReference type="Pfam" id="PF01597">
    <property type="entry name" value="GCV_H"/>
    <property type="match status" value="1"/>
</dbReference>